<evidence type="ECO:0000256" key="1">
    <source>
        <dbReference type="ARBA" id="ARBA00007705"/>
    </source>
</evidence>
<dbReference type="EC" id="2.7.7.7" evidence="2 15"/>
<dbReference type="Pfam" id="PF01367">
    <property type="entry name" value="5_3_exonuc"/>
    <property type="match status" value="1"/>
</dbReference>
<dbReference type="Gene3D" id="3.30.420.10">
    <property type="entry name" value="Ribonuclease H-like superfamily/Ribonuclease H"/>
    <property type="match status" value="1"/>
</dbReference>
<dbReference type="InterPro" id="IPR043502">
    <property type="entry name" value="DNA/RNA_pol_sf"/>
</dbReference>
<dbReference type="InterPro" id="IPR036397">
    <property type="entry name" value="RNaseH_sf"/>
</dbReference>
<keyword evidence="11 16" id="KW-0239">DNA-directed DNA polymerase</keyword>
<evidence type="ECO:0000256" key="2">
    <source>
        <dbReference type="ARBA" id="ARBA00012417"/>
    </source>
</evidence>
<dbReference type="GO" id="GO:0006261">
    <property type="term" value="P:DNA-templated DNA replication"/>
    <property type="evidence" value="ECO:0007669"/>
    <property type="project" value="UniProtKB-UniRule"/>
</dbReference>
<dbReference type="CDD" id="cd09859">
    <property type="entry name" value="PIN_53EXO"/>
    <property type="match status" value="1"/>
</dbReference>
<dbReference type="InterPro" id="IPR008918">
    <property type="entry name" value="HhH2"/>
</dbReference>
<dbReference type="NCBIfam" id="NF004397">
    <property type="entry name" value="PRK05755.1"/>
    <property type="match status" value="1"/>
</dbReference>
<dbReference type="InterPro" id="IPR001098">
    <property type="entry name" value="DNA-dir_DNA_pol_A_palm_dom"/>
</dbReference>
<evidence type="ECO:0000256" key="16">
    <source>
        <dbReference type="RuleBase" id="RU004460"/>
    </source>
</evidence>
<feature type="domain" description="5'-3' exonuclease" evidence="19">
    <location>
        <begin position="16"/>
        <end position="274"/>
    </location>
</feature>
<keyword evidence="9 16" id="KW-0378">Hydrolase</keyword>
<dbReference type="PRINTS" id="PR00868">
    <property type="entry name" value="DNAPOLI"/>
</dbReference>
<evidence type="ECO:0000313" key="21">
    <source>
        <dbReference type="EMBL" id="MBA2226694.1"/>
    </source>
</evidence>
<dbReference type="InterPro" id="IPR029060">
    <property type="entry name" value="PIN-like_dom_sf"/>
</dbReference>
<keyword evidence="8 16" id="KW-0227">DNA damage</keyword>
<dbReference type="AlphaFoldDB" id="A0A7V8VER6"/>
<keyword evidence="4 16" id="KW-0808">Transferase</keyword>
<dbReference type="SUPFAM" id="SSF53098">
    <property type="entry name" value="Ribonuclease H-like"/>
    <property type="match status" value="1"/>
</dbReference>
<evidence type="ECO:0000256" key="3">
    <source>
        <dbReference type="ARBA" id="ARBA00020311"/>
    </source>
</evidence>
<dbReference type="GO" id="GO:0003677">
    <property type="term" value="F:DNA binding"/>
    <property type="evidence" value="ECO:0007669"/>
    <property type="project" value="UniProtKB-UniRule"/>
</dbReference>
<keyword evidence="22" id="KW-1185">Reference proteome</keyword>
<name>A0A7V8VER6_9BACT</name>
<dbReference type="Gene3D" id="3.30.70.370">
    <property type="match status" value="1"/>
</dbReference>
<dbReference type="EMBL" id="JACEFB010000007">
    <property type="protein sequence ID" value="MBA2226694.1"/>
    <property type="molecule type" value="Genomic_DNA"/>
</dbReference>
<dbReference type="InterPro" id="IPR019760">
    <property type="entry name" value="DNA-dir_DNA_pol_A_CS"/>
</dbReference>
<evidence type="ECO:0000256" key="13">
    <source>
        <dbReference type="ARBA" id="ARBA00023204"/>
    </source>
</evidence>
<proteinExistence type="inferred from homology"/>
<dbReference type="SUPFAM" id="SSF47807">
    <property type="entry name" value="5' to 3' exonuclease, C-terminal subdomain"/>
    <property type="match status" value="1"/>
</dbReference>
<dbReference type="InterPro" id="IPR020045">
    <property type="entry name" value="DNA_polI_H3TH"/>
</dbReference>
<evidence type="ECO:0000256" key="9">
    <source>
        <dbReference type="ARBA" id="ARBA00022801"/>
    </source>
</evidence>
<dbReference type="InterPro" id="IPR002421">
    <property type="entry name" value="5-3_exonuclease"/>
</dbReference>
<evidence type="ECO:0000256" key="5">
    <source>
        <dbReference type="ARBA" id="ARBA00022695"/>
    </source>
</evidence>
<protein>
    <recommendedName>
        <fullName evidence="3 15">DNA polymerase I</fullName>
        <ecNumber evidence="2 15">2.7.7.7</ecNumber>
    </recommendedName>
</protein>
<dbReference type="CDD" id="cd08637">
    <property type="entry name" value="DNA_pol_A_pol_I_C"/>
    <property type="match status" value="1"/>
</dbReference>
<dbReference type="GO" id="GO:0008408">
    <property type="term" value="F:3'-5' exonuclease activity"/>
    <property type="evidence" value="ECO:0007669"/>
    <property type="project" value="UniProtKB-UniRule"/>
</dbReference>
<evidence type="ECO:0000259" key="18">
    <source>
        <dbReference type="SMART" id="SM00474"/>
    </source>
</evidence>
<evidence type="ECO:0000256" key="4">
    <source>
        <dbReference type="ARBA" id="ARBA00022679"/>
    </source>
</evidence>
<dbReference type="InterPro" id="IPR002298">
    <property type="entry name" value="DNA_polymerase_A"/>
</dbReference>
<dbReference type="PANTHER" id="PTHR10133:SF27">
    <property type="entry name" value="DNA POLYMERASE NU"/>
    <property type="match status" value="1"/>
</dbReference>
<dbReference type="InterPro" id="IPR012337">
    <property type="entry name" value="RNaseH-like_sf"/>
</dbReference>
<dbReference type="PANTHER" id="PTHR10133">
    <property type="entry name" value="DNA POLYMERASE I"/>
    <property type="match status" value="1"/>
</dbReference>
<comment type="catalytic activity">
    <reaction evidence="14 16">
        <text>DNA(n) + a 2'-deoxyribonucleoside 5'-triphosphate = DNA(n+1) + diphosphate</text>
        <dbReference type="Rhea" id="RHEA:22508"/>
        <dbReference type="Rhea" id="RHEA-COMP:17339"/>
        <dbReference type="Rhea" id="RHEA-COMP:17340"/>
        <dbReference type="ChEBI" id="CHEBI:33019"/>
        <dbReference type="ChEBI" id="CHEBI:61560"/>
        <dbReference type="ChEBI" id="CHEBI:173112"/>
        <dbReference type="EC" id="2.7.7.7"/>
    </reaction>
</comment>
<feature type="region of interest" description="Disordered" evidence="17">
    <location>
        <begin position="330"/>
        <end position="376"/>
    </location>
</feature>
<feature type="domain" description="3'-5' exonuclease" evidence="18">
    <location>
        <begin position="388"/>
        <end position="577"/>
    </location>
</feature>
<dbReference type="RefSeq" id="WP_194538138.1">
    <property type="nucleotide sequence ID" value="NZ_JACEFB010000007.1"/>
</dbReference>
<dbReference type="Pfam" id="PF01612">
    <property type="entry name" value="DNA_pol_A_exo1"/>
    <property type="match status" value="1"/>
</dbReference>
<dbReference type="FunFam" id="1.10.150.20:FF:000003">
    <property type="entry name" value="DNA polymerase I"/>
    <property type="match status" value="1"/>
</dbReference>
<accession>A0A7V8VER6</accession>
<dbReference type="SMART" id="SM00279">
    <property type="entry name" value="HhH2"/>
    <property type="match status" value="1"/>
</dbReference>
<evidence type="ECO:0000256" key="14">
    <source>
        <dbReference type="ARBA" id="ARBA00049244"/>
    </source>
</evidence>
<dbReference type="SUPFAM" id="SSF88723">
    <property type="entry name" value="PIN domain-like"/>
    <property type="match status" value="1"/>
</dbReference>
<keyword evidence="13 16" id="KW-0234">DNA repair</keyword>
<dbReference type="GO" id="GO:0008409">
    <property type="term" value="F:5'-3' exonuclease activity"/>
    <property type="evidence" value="ECO:0007669"/>
    <property type="project" value="UniProtKB-UniRule"/>
</dbReference>
<evidence type="ECO:0000256" key="8">
    <source>
        <dbReference type="ARBA" id="ARBA00022763"/>
    </source>
</evidence>
<evidence type="ECO:0000256" key="15">
    <source>
        <dbReference type="NCBIfam" id="TIGR00593"/>
    </source>
</evidence>
<dbReference type="InterPro" id="IPR018320">
    <property type="entry name" value="DNA_polymerase_1"/>
</dbReference>
<dbReference type="SMART" id="SM00474">
    <property type="entry name" value="35EXOc"/>
    <property type="match status" value="1"/>
</dbReference>
<dbReference type="SMART" id="SM00475">
    <property type="entry name" value="53EXOc"/>
    <property type="match status" value="1"/>
</dbReference>
<evidence type="ECO:0000259" key="20">
    <source>
        <dbReference type="SMART" id="SM00482"/>
    </source>
</evidence>
<evidence type="ECO:0000256" key="12">
    <source>
        <dbReference type="ARBA" id="ARBA00023125"/>
    </source>
</evidence>
<evidence type="ECO:0000313" key="22">
    <source>
        <dbReference type="Proteomes" id="UP000542342"/>
    </source>
</evidence>
<dbReference type="Gene3D" id="3.40.50.1010">
    <property type="entry name" value="5'-nuclease"/>
    <property type="match status" value="1"/>
</dbReference>
<comment type="similarity">
    <text evidence="1 16">Belongs to the DNA polymerase type-A family.</text>
</comment>
<feature type="domain" description="DNA-directed DNA polymerase family A palm" evidence="20">
    <location>
        <begin position="747"/>
        <end position="956"/>
    </location>
</feature>
<dbReference type="FunFam" id="1.10.150.20:FF:000002">
    <property type="entry name" value="DNA polymerase I"/>
    <property type="match status" value="1"/>
</dbReference>
<dbReference type="Pfam" id="PF00476">
    <property type="entry name" value="DNA_pol_A"/>
    <property type="match status" value="1"/>
</dbReference>
<dbReference type="Gene3D" id="1.20.1060.10">
    <property type="entry name" value="Taq DNA Polymerase, Chain T, domain 4"/>
    <property type="match status" value="1"/>
</dbReference>
<dbReference type="FunFam" id="1.20.1060.10:FF:000001">
    <property type="entry name" value="DNA polymerase I"/>
    <property type="match status" value="1"/>
</dbReference>
<dbReference type="CDD" id="cd06139">
    <property type="entry name" value="DNA_polA_I_Ecoli_like_exo"/>
    <property type="match status" value="1"/>
</dbReference>
<keyword evidence="12 16" id="KW-0238">DNA-binding</keyword>
<comment type="caution">
    <text evidence="21">The sequence shown here is derived from an EMBL/GenBank/DDBJ whole genome shotgun (WGS) entry which is preliminary data.</text>
</comment>
<dbReference type="InterPro" id="IPR020046">
    <property type="entry name" value="5-3_exonucl_a-hlix_arch_N"/>
</dbReference>
<evidence type="ECO:0000259" key="19">
    <source>
        <dbReference type="SMART" id="SM00475"/>
    </source>
</evidence>
<evidence type="ECO:0000256" key="7">
    <source>
        <dbReference type="ARBA" id="ARBA00022722"/>
    </source>
</evidence>
<dbReference type="SUPFAM" id="SSF56672">
    <property type="entry name" value="DNA/RNA polymerases"/>
    <property type="match status" value="1"/>
</dbReference>
<keyword evidence="5 16" id="KW-0548">Nucleotidyltransferase</keyword>
<dbReference type="GO" id="GO:0006302">
    <property type="term" value="P:double-strand break repair"/>
    <property type="evidence" value="ECO:0007669"/>
    <property type="project" value="TreeGrafter"/>
</dbReference>
<organism evidence="21 22">
    <name type="scientific">Thermogemmata fonticola</name>
    <dbReference type="NCBI Taxonomy" id="2755323"/>
    <lineage>
        <taxon>Bacteria</taxon>
        <taxon>Pseudomonadati</taxon>
        <taxon>Planctomycetota</taxon>
        <taxon>Planctomycetia</taxon>
        <taxon>Gemmatales</taxon>
        <taxon>Gemmataceae</taxon>
        <taxon>Thermogemmata</taxon>
    </lineage>
</organism>
<reference evidence="21 22" key="1">
    <citation type="submission" date="2020-07" db="EMBL/GenBank/DDBJ databases">
        <title>Thermogemmata thermophila gen. nov., sp. nov., a novel moderate thermophilic planctomycete from a Kamchatka hot spring.</title>
        <authorList>
            <person name="Elcheninov A.G."/>
            <person name="Podosokorskaya O.A."/>
            <person name="Kovaleva O.L."/>
            <person name="Novikov A."/>
            <person name="Bonch-Osmolovskaya E.A."/>
            <person name="Toshchakov S.V."/>
            <person name="Kublanov I.V."/>
        </authorList>
    </citation>
    <scope>NUCLEOTIDE SEQUENCE [LARGE SCALE GENOMIC DNA]</scope>
    <source>
        <strain evidence="21 22">2918</strain>
    </source>
</reference>
<keyword evidence="6 16" id="KW-0235">DNA replication</keyword>
<dbReference type="Pfam" id="PF02739">
    <property type="entry name" value="5_3_exonuc_N"/>
    <property type="match status" value="1"/>
</dbReference>
<dbReference type="InterPro" id="IPR002562">
    <property type="entry name" value="3'-5'_exonuclease_dom"/>
</dbReference>
<dbReference type="PROSITE" id="PS00447">
    <property type="entry name" value="DNA_POLYMERASE_A"/>
    <property type="match status" value="1"/>
</dbReference>
<keyword evidence="10 16" id="KW-0269">Exonuclease</keyword>
<gene>
    <name evidence="16 21" type="primary">polA</name>
    <name evidence="21" type="ORF">H0921_11035</name>
</gene>
<evidence type="ECO:0000256" key="17">
    <source>
        <dbReference type="SAM" id="MobiDB-lite"/>
    </source>
</evidence>
<sequence length="999" mass="111447">MAQTGKPAEKTAAGTMYLLDTHGLIYQMFYGVGPMTAPDGRPTNAVFGVTRTLIRFYEQGADYLLAAMDSAEPTFREAIDPNYKAHRPPPPPDLLLQEPIIYQILEAMHIPQLRYPGYEADDILATVATQAQERGLHVFLCTADKDCRQLISEHIQILHLRRKGEEEIIDAATLEREWGIRPEQVIDYLALTGDPSDNVPGVPGVGPKTAARWLQQFGTLENILAHLDELPGSPKLRAALRQAAEDGTLQRSRQLVTLDRHVPLQCDWAQWRRQRWDYPRLLDIFHELGFRTLAERVRKMLAAEASAASSPAAASASPPAGRTQPVLFETPATEDTPRPSPAASSASGKKTTKRAHRQTAAASQGELFPEAEELPPPIPGDTWSYADYHLVHTPQQFQRFLRLLRSQSRFALDLETRGLDPLSDPIVGYAICWQAGQAYYLPVQAPPGEAHLPADKVREALRPILEDPAIAKVNHNIKFDLEVLWANGVRLAGIAGDSMLAHYLLQPGARSHGLDELSEQYLHHRNIPLSALIHTGGKKSGKPPTLDRVPAAQVRDYACEDADAAWRLTELLEGQLRQQGLDRLYTELEIPLITVLADMELTGICLDVPFLQSLSVAMAEELAQLEAEIHQLAGHSFSINSLRELQKVLYEELKLPVYRRTGIKNEPSTDQETLERLAAEGHVLPKKLIEYRQLAKLKNTYVDVLPQLVHPRTGRIHTSFHQTATETGRLSSSDPNVQNIPARSERGAQLRKAFLPRPGWQLISADYSQIELRLLAHFSGDPTLRRAFAEGLDVHAAVAAEIFHVPIEQVSKQQRAMAKTVNFGVIYGMSAAGLSNRLSIPREQAQAFIDAYFQRYPRVLEYQKRVLEQAHTTGTVTTLLGRKRHFHPDAIRPDSDYRQRSPAEREAINMPIQGTAADLLKTAMVAVYRQLQERGWQAKLLLTVHDELVLEAPPQEVPAVAEMVRHQMSTALPLEVPLQVDVAVGPNWLDVEEWKDGAS</sequence>
<evidence type="ECO:0000256" key="11">
    <source>
        <dbReference type="ARBA" id="ARBA00022932"/>
    </source>
</evidence>
<dbReference type="SMART" id="SM00482">
    <property type="entry name" value="POLAc"/>
    <property type="match status" value="1"/>
</dbReference>
<keyword evidence="7" id="KW-0540">Nuclease</keyword>
<comment type="function">
    <text evidence="16">In addition to polymerase activity, this DNA polymerase exhibits 3'-5' and 5'-3' exonuclease activity.</text>
</comment>
<dbReference type="Proteomes" id="UP000542342">
    <property type="component" value="Unassembled WGS sequence"/>
</dbReference>
<evidence type="ECO:0000256" key="6">
    <source>
        <dbReference type="ARBA" id="ARBA00022705"/>
    </source>
</evidence>
<dbReference type="CDD" id="cd09898">
    <property type="entry name" value="H3TH_53EXO"/>
    <property type="match status" value="1"/>
</dbReference>
<evidence type="ECO:0000256" key="10">
    <source>
        <dbReference type="ARBA" id="ARBA00022839"/>
    </source>
</evidence>
<dbReference type="NCBIfam" id="TIGR00593">
    <property type="entry name" value="pola"/>
    <property type="match status" value="1"/>
</dbReference>
<dbReference type="Gene3D" id="1.10.150.20">
    <property type="entry name" value="5' to 3' exonuclease, C-terminal subdomain"/>
    <property type="match status" value="2"/>
</dbReference>
<dbReference type="GO" id="GO:0003887">
    <property type="term" value="F:DNA-directed DNA polymerase activity"/>
    <property type="evidence" value="ECO:0007669"/>
    <property type="project" value="UniProtKB-UniRule"/>
</dbReference>
<dbReference type="InterPro" id="IPR036279">
    <property type="entry name" value="5-3_exonuclease_C_sf"/>
</dbReference>